<gene>
    <name evidence="2" type="primary">20353334</name>
    <name evidence="1" type="ORF">GGTG_12876</name>
</gene>
<evidence type="ECO:0000313" key="2">
    <source>
        <dbReference type="EnsemblFungi" id="EJT69256"/>
    </source>
</evidence>
<reference evidence="2" key="4">
    <citation type="journal article" date="2015" name="G3 (Bethesda)">
        <title>Genome sequences of three phytopathogenic species of the Magnaporthaceae family of fungi.</title>
        <authorList>
            <person name="Okagaki L.H."/>
            <person name="Nunes C.C."/>
            <person name="Sailsbery J."/>
            <person name="Clay B."/>
            <person name="Brown D."/>
            <person name="John T."/>
            <person name="Oh Y."/>
            <person name="Young N."/>
            <person name="Fitzgerald M."/>
            <person name="Haas B.J."/>
            <person name="Zeng Q."/>
            <person name="Young S."/>
            <person name="Adiconis X."/>
            <person name="Fan L."/>
            <person name="Levin J.Z."/>
            <person name="Mitchell T.K."/>
            <person name="Okubara P.A."/>
            <person name="Farman M.L."/>
            <person name="Kohn L.M."/>
            <person name="Birren B."/>
            <person name="Ma L.-J."/>
            <person name="Dean R.A."/>
        </authorList>
    </citation>
    <scope>NUCLEOTIDE SEQUENCE</scope>
    <source>
        <strain evidence="2">R3-111a-1</strain>
    </source>
</reference>
<dbReference type="RefSeq" id="XP_009229041.1">
    <property type="nucleotide sequence ID" value="XM_009230777.1"/>
</dbReference>
<reference evidence="1" key="2">
    <citation type="submission" date="2010-07" db="EMBL/GenBank/DDBJ databases">
        <authorList>
            <consortium name="The Broad Institute Genome Sequencing Platform"/>
            <consortium name="Broad Institute Genome Sequencing Center for Infectious Disease"/>
            <person name="Ma L.-J."/>
            <person name="Dead R."/>
            <person name="Young S."/>
            <person name="Zeng Q."/>
            <person name="Koehrsen M."/>
            <person name="Alvarado L."/>
            <person name="Berlin A."/>
            <person name="Chapman S.B."/>
            <person name="Chen Z."/>
            <person name="Freedman E."/>
            <person name="Gellesch M."/>
            <person name="Goldberg J."/>
            <person name="Griggs A."/>
            <person name="Gujja S."/>
            <person name="Heilman E.R."/>
            <person name="Heiman D."/>
            <person name="Hepburn T."/>
            <person name="Howarth C."/>
            <person name="Jen D."/>
            <person name="Larson L."/>
            <person name="Mehta T."/>
            <person name="Neiman D."/>
            <person name="Pearson M."/>
            <person name="Roberts A."/>
            <person name="Saif S."/>
            <person name="Shea T."/>
            <person name="Shenoy N."/>
            <person name="Sisk P."/>
            <person name="Stolte C."/>
            <person name="Sykes S."/>
            <person name="Walk T."/>
            <person name="White J."/>
            <person name="Yandava C."/>
            <person name="Haas B."/>
            <person name="Nusbaum C."/>
            <person name="Birren B."/>
        </authorList>
    </citation>
    <scope>NUCLEOTIDE SEQUENCE</scope>
    <source>
        <strain evidence="1">R3-111a-1</strain>
    </source>
</reference>
<dbReference type="EMBL" id="GL385404">
    <property type="protein sequence ID" value="EJT69256.1"/>
    <property type="molecule type" value="Genomic_DNA"/>
</dbReference>
<name>J3PH96_GAET3</name>
<reference evidence="1" key="3">
    <citation type="submission" date="2010-09" db="EMBL/GenBank/DDBJ databases">
        <title>Annotation of Gaeumannomyces graminis var. tritici R3-111a-1.</title>
        <authorList>
            <consortium name="The Broad Institute Genome Sequencing Platform"/>
            <person name="Ma L.-J."/>
            <person name="Dead R."/>
            <person name="Young S.K."/>
            <person name="Zeng Q."/>
            <person name="Gargeya S."/>
            <person name="Fitzgerald M."/>
            <person name="Haas B."/>
            <person name="Abouelleil A."/>
            <person name="Alvarado L."/>
            <person name="Arachchi H.M."/>
            <person name="Berlin A."/>
            <person name="Brown A."/>
            <person name="Chapman S.B."/>
            <person name="Chen Z."/>
            <person name="Dunbar C."/>
            <person name="Freedman E."/>
            <person name="Gearin G."/>
            <person name="Gellesch M."/>
            <person name="Goldberg J."/>
            <person name="Griggs A."/>
            <person name="Gujja S."/>
            <person name="Heiman D."/>
            <person name="Howarth C."/>
            <person name="Larson L."/>
            <person name="Lui A."/>
            <person name="MacDonald P.J.P."/>
            <person name="Mehta T."/>
            <person name="Montmayeur A."/>
            <person name="Murphy C."/>
            <person name="Neiman D."/>
            <person name="Pearson M."/>
            <person name="Priest M."/>
            <person name="Roberts A."/>
            <person name="Saif S."/>
            <person name="Shea T."/>
            <person name="Shenoy N."/>
            <person name="Sisk P."/>
            <person name="Stolte C."/>
            <person name="Sykes S."/>
            <person name="Yandava C."/>
            <person name="Wortman J."/>
            <person name="Nusbaum C."/>
            <person name="Birren B."/>
        </authorList>
    </citation>
    <scope>NUCLEOTIDE SEQUENCE</scope>
    <source>
        <strain evidence="1">R3-111a-1</strain>
    </source>
</reference>
<dbReference type="Proteomes" id="UP000006039">
    <property type="component" value="Unassembled WGS sequence"/>
</dbReference>
<reference evidence="2" key="5">
    <citation type="submission" date="2018-04" db="UniProtKB">
        <authorList>
            <consortium name="EnsemblFungi"/>
        </authorList>
    </citation>
    <scope>IDENTIFICATION</scope>
    <source>
        <strain evidence="2">R3-111a-1</strain>
    </source>
</reference>
<accession>J3PH96</accession>
<protein>
    <submittedName>
        <fullName evidence="1 2">Uncharacterized protein</fullName>
    </submittedName>
</protein>
<reference evidence="3" key="1">
    <citation type="submission" date="2010-07" db="EMBL/GenBank/DDBJ databases">
        <title>The genome sequence of Gaeumannomyces graminis var. tritici strain R3-111a-1.</title>
        <authorList>
            <consortium name="The Broad Institute Genome Sequencing Platform"/>
            <person name="Ma L.-J."/>
            <person name="Dead R."/>
            <person name="Young S."/>
            <person name="Zeng Q."/>
            <person name="Koehrsen M."/>
            <person name="Alvarado L."/>
            <person name="Berlin A."/>
            <person name="Chapman S.B."/>
            <person name="Chen Z."/>
            <person name="Freedman E."/>
            <person name="Gellesch M."/>
            <person name="Goldberg J."/>
            <person name="Griggs A."/>
            <person name="Gujja S."/>
            <person name="Heilman E.R."/>
            <person name="Heiman D."/>
            <person name="Hepburn T."/>
            <person name="Howarth C."/>
            <person name="Jen D."/>
            <person name="Larson L."/>
            <person name="Mehta T."/>
            <person name="Neiman D."/>
            <person name="Pearson M."/>
            <person name="Roberts A."/>
            <person name="Saif S."/>
            <person name="Shea T."/>
            <person name="Shenoy N."/>
            <person name="Sisk P."/>
            <person name="Stolte C."/>
            <person name="Sykes S."/>
            <person name="Walk T."/>
            <person name="White J."/>
            <person name="Yandava C."/>
            <person name="Haas B."/>
            <person name="Nusbaum C."/>
            <person name="Birren B."/>
        </authorList>
    </citation>
    <scope>NUCLEOTIDE SEQUENCE [LARGE SCALE GENOMIC DNA]</scope>
    <source>
        <strain evidence="3">R3-111a-1</strain>
    </source>
</reference>
<dbReference type="EnsemblFungi" id="EJT69256">
    <property type="protein sequence ID" value="EJT69256"/>
    <property type="gene ID" value="GGTG_12876"/>
</dbReference>
<evidence type="ECO:0000313" key="3">
    <source>
        <dbReference type="Proteomes" id="UP000006039"/>
    </source>
</evidence>
<keyword evidence="3" id="KW-1185">Reference proteome</keyword>
<dbReference type="HOGENOM" id="CLU_1170692_0_0_1"/>
<dbReference type="GeneID" id="20353334"/>
<dbReference type="VEuPathDB" id="FungiDB:GGTG_12876"/>
<sequence length="237" mass="27422">MATWTGNFKTDAMHAGPTLMRSLQYSQALRMPQPGDCTDSQYGMNLPPRTILHPGPFNDMAWRELGLLHMESEEHTSRGTASEIHEHADDGADTLASVPGGSRLNRRRLRQGLASAAATRVAWGRRLSGRWISRRQEDRAVSKQFRWRWEFRIVYVERYPPLGFDVVNSKKCRPHRLLVAFSYFSPFDLHLRIIFWLDSFSSQQVSSFRSQIKSTYHIEIAHHQSILPPLFRTTQDR</sequence>
<dbReference type="AlphaFoldDB" id="J3PH96"/>
<evidence type="ECO:0000313" key="1">
    <source>
        <dbReference type="EMBL" id="EJT69256.1"/>
    </source>
</evidence>
<proteinExistence type="predicted"/>
<organism evidence="1">
    <name type="scientific">Gaeumannomyces tritici (strain R3-111a-1)</name>
    <name type="common">Wheat and barley take-all root rot fungus</name>
    <name type="synonym">Gaeumannomyces graminis var. tritici</name>
    <dbReference type="NCBI Taxonomy" id="644352"/>
    <lineage>
        <taxon>Eukaryota</taxon>
        <taxon>Fungi</taxon>
        <taxon>Dikarya</taxon>
        <taxon>Ascomycota</taxon>
        <taxon>Pezizomycotina</taxon>
        <taxon>Sordariomycetes</taxon>
        <taxon>Sordariomycetidae</taxon>
        <taxon>Magnaporthales</taxon>
        <taxon>Magnaporthaceae</taxon>
        <taxon>Gaeumannomyces</taxon>
    </lineage>
</organism>